<dbReference type="InterPro" id="IPR000998">
    <property type="entry name" value="MAM_dom"/>
</dbReference>
<keyword evidence="7 8" id="KW-1015">Disulfide bond</keyword>
<dbReference type="InterPro" id="IPR050685">
    <property type="entry name" value="LDLR"/>
</dbReference>
<dbReference type="GO" id="GO:0012505">
    <property type="term" value="C:endomembrane system"/>
    <property type="evidence" value="ECO:0007669"/>
    <property type="project" value="UniProtKB-SubCell"/>
</dbReference>
<dbReference type="Proteomes" id="UP000215902">
    <property type="component" value="Unassembled WGS sequence"/>
</dbReference>
<evidence type="ECO:0000256" key="6">
    <source>
        <dbReference type="ARBA" id="ARBA00023136"/>
    </source>
</evidence>
<dbReference type="InterPro" id="IPR013320">
    <property type="entry name" value="ConA-like_dom_sf"/>
</dbReference>
<dbReference type="CDD" id="cd00112">
    <property type="entry name" value="LDLa"/>
    <property type="match status" value="1"/>
</dbReference>
<dbReference type="InterPro" id="IPR002172">
    <property type="entry name" value="LDrepeatLR_classA_rpt"/>
</dbReference>
<dbReference type="SUPFAM" id="SSF57424">
    <property type="entry name" value="LDL receptor-like module"/>
    <property type="match status" value="1"/>
</dbReference>
<sequence>MLLGIAIGALPVFMRQQKFPSSYSRRDQHKERTDMIFKLRIYQLLMLTLFQSCCLACREVFNIDASSTTKSSGIFVSENFPHSLPVQSHCVYEFEIEFRNESDVLCIEFKQLEFYSANETYFLFGFKSEHDSFLNYAGNGSILWQRDDSDTFVFLRPESLYSGPICLRISDTINRYFLTVHNVEVLQPKLERVTLFLAEFATEDSRNLKPGQNSSSLIGRHRCLDGSEINSSKRCDSINDCSRPYSSDFFAGMSSDESYEYARCYSPGNFGTNFALGRTGAHSIQREDAWVDCKVDHSNHFSQKLDLRDCSLRVQRKSVEFAQRTRSPLRLSGFKAAAEAESATCYRFYWISNGFTTDNEALTLTESNGGRVLLRLPALWSLTTWSMAEVQLESGFSGGWIDVNIIQSDDGRNKSTGGAHWLDDLSAEPTECSNSAYESRMPFICSFEWSTCGWETVNLPVVTDFSVASEFGISSFLDHTSSSVPDRGVPRLPQRMLRLRPGSEDAVFLSNRRLGYSSQRCFELWFYGVGSNGFSFQMEVQISGTYPGHSMVVLTTTGPINQWNRMSGSVSSEAISSFTSVVLVVRANRWDKVHTVLLDDLSVTDGDCSNGVNGTLQCGSSEWRCSNGRECILSAKVCDGQTDCSDSSDEANCTEGGSSGQSEYWSFIVRVLIGLFVFATAFVALSTCLRQRWSSRSRSRAVSHHRSAPSAMTVSDGRLPSDLFSDRTRRRPDMPPSYDEVAAGASNSGFAADEEPPKYEEIIQVTEME</sequence>
<dbReference type="GO" id="GO:0005886">
    <property type="term" value="C:plasma membrane"/>
    <property type="evidence" value="ECO:0007669"/>
    <property type="project" value="TreeGrafter"/>
</dbReference>
<feature type="compositionally biased region" description="Basic and acidic residues" evidence="9">
    <location>
        <begin position="724"/>
        <end position="733"/>
    </location>
</feature>
<dbReference type="PROSITE" id="PS01209">
    <property type="entry name" value="LDLRA_1"/>
    <property type="match status" value="1"/>
</dbReference>
<dbReference type="PROSITE" id="PS50068">
    <property type="entry name" value="LDLRA_2"/>
    <property type="match status" value="1"/>
</dbReference>
<gene>
    <name evidence="12" type="ORF">BOX15_Mlig008522g1</name>
</gene>
<dbReference type="InterPro" id="IPR023415">
    <property type="entry name" value="LDLR_class-A_CS"/>
</dbReference>
<reference evidence="12 13" key="1">
    <citation type="submission" date="2017-06" db="EMBL/GenBank/DDBJ databases">
        <title>A platform for efficient transgenesis in Macrostomum lignano, a flatworm model organism for stem cell research.</title>
        <authorList>
            <person name="Berezikov E."/>
        </authorList>
    </citation>
    <scope>NUCLEOTIDE SEQUENCE [LARGE SCALE GENOMIC DNA]</scope>
    <source>
        <strain evidence="12">DV1</strain>
        <tissue evidence="12">Whole organism</tissue>
    </source>
</reference>
<proteinExistence type="predicted"/>
<dbReference type="Pfam" id="PF00057">
    <property type="entry name" value="Ldl_recept_a"/>
    <property type="match status" value="1"/>
</dbReference>
<evidence type="ECO:0000313" key="12">
    <source>
        <dbReference type="EMBL" id="PAA70735.1"/>
    </source>
</evidence>
<dbReference type="OrthoDB" id="9990982at2759"/>
<feature type="region of interest" description="Disordered" evidence="9">
    <location>
        <begin position="700"/>
        <end position="756"/>
    </location>
</feature>
<name>A0A267FAC4_9PLAT</name>
<evidence type="ECO:0000256" key="9">
    <source>
        <dbReference type="SAM" id="MobiDB-lite"/>
    </source>
</evidence>
<dbReference type="STRING" id="282301.A0A267FAC4"/>
<comment type="subcellular location">
    <subcellularLocation>
        <location evidence="2">Endomembrane system</location>
    </subcellularLocation>
    <subcellularLocation>
        <location evidence="1">Membrane</location>
        <topology evidence="1">Single-pass membrane protein</topology>
    </subcellularLocation>
</comment>
<evidence type="ECO:0000313" key="13">
    <source>
        <dbReference type="Proteomes" id="UP000215902"/>
    </source>
</evidence>
<keyword evidence="5 10" id="KW-1133">Transmembrane helix</keyword>
<keyword evidence="3 10" id="KW-0812">Transmembrane</keyword>
<evidence type="ECO:0000256" key="10">
    <source>
        <dbReference type="SAM" id="Phobius"/>
    </source>
</evidence>
<organism evidence="12 13">
    <name type="scientific">Macrostomum lignano</name>
    <dbReference type="NCBI Taxonomy" id="282301"/>
    <lineage>
        <taxon>Eukaryota</taxon>
        <taxon>Metazoa</taxon>
        <taxon>Spiralia</taxon>
        <taxon>Lophotrochozoa</taxon>
        <taxon>Platyhelminthes</taxon>
        <taxon>Rhabditophora</taxon>
        <taxon>Macrostomorpha</taxon>
        <taxon>Macrostomida</taxon>
        <taxon>Macrostomidae</taxon>
        <taxon>Macrostomum</taxon>
    </lineage>
</organism>
<evidence type="ECO:0000256" key="1">
    <source>
        <dbReference type="ARBA" id="ARBA00004167"/>
    </source>
</evidence>
<comment type="caution">
    <text evidence="8">Lacks conserved residue(s) required for the propagation of feature annotation.</text>
</comment>
<dbReference type="PANTHER" id="PTHR24270">
    <property type="entry name" value="LOW-DENSITY LIPOPROTEIN RECEPTOR-RELATED"/>
    <property type="match status" value="1"/>
</dbReference>
<evidence type="ECO:0000256" key="7">
    <source>
        <dbReference type="ARBA" id="ARBA00023157"/>
    </source>
</evidence>
<comment type="caution">
    <text evidence="12">The sequence shown here is derived from an EMBL/GenBank/DDBJ whole genome shotgun (WGS) entry which is preliminary data.</text>
</comment>
<evidence type="ECO:0000256" key="4">
    <source>
        <dbReference type="ARBA" id="ARBA00022737"/>
    </source>
</evidence>
<dbReference type="EMBL" id="NIVC01001210">
    <property type="protein sequence ID" value="PAA70735.1"/>
    <property type="molecule type" value="Genomic_DNA"/>
</dbReference>
<keyword evidence="13" id="KW-1185">Reference proteome</keyword>
<protein>
    <recommendedName>
        <fullName evidence="11">MAM domain-containing protein</fullName>
    </recommendedName>
</protein>
<feature type="transmembrane region" description="Helical" evidence="10">
    <location>
        <begin position="664"/>
        <end position="689"/>
    </location>
</feature>
<dbReference type="PROSITE" id="PS50060">
    <property type="entry name" value="MAM_2"/>
    <property type="match status" value="1"/>
</dbReference>
<evidence type="ECO:0000256" key="5">
    <source>
        <dbReference type="ARBA" id="ARBA00022989"/>
    </source>
</evidence>
<keyword evidence="4" id="KW-0677">Repeat</keyword>
<evidence type="ECO:0000259" key="11">
    <source>
        <dbReference type="PROSITE" id="PS50060"/>
    </source>
</evidence>
<dbReference type="SMART" id="SM00192">
    <property type="entry name" value="LDLa"/>
    <property type="match status" value="2"/>
</dbReference>
<dbReference type="SUPFAM" id="SSF49899">
    <property type="entry name" value="Concanavalin A-like lectins/glucanases"/>
    <property type="match status" value="1"/>
</dbReference>
<dbReference type="InterPro" id="IPR036055">
    <property type="entry name" value="LDL_receptor-like_sf"/>
</dbReference>
<dbReference type="GO" id="GO:0016192">
    <property type="term" value="P:vesicle-mediated transport"/>
    <property type="evidence" value="ECO:0007669"/>
    <property type="project" value="UniProtKB-ARBA"/>
</dbReference>
<feature type="disulfide bond" evidence="8">
    <location>
        <begin position="638"/>
        <end position="653"/>
    </location>
</feature>
<accession>A0A267FAC4</accession>
<evidence type="ECO:0000256" key="3">
    <source>
        <dbReference type="ARBA" id="ARBA00022692"/>
    </source>
</evidence>
<keyword evidence="6 10" id="KW-0472">Membrane</keyword>
<dbReference type="Gene3D" id="2.60.120.200">
    <property type="match status" value="1"/>
</dbReference>
<evidence type="ECO:0000256" key="2">
    <source>
        <dbReference type="ARBA" id="ARBA00004308"/>
    </source>
</evidence>
<feature type="domain" description="MAM" evidence="11">
    <location>
        <begin position="443"/>
        <end position="610"/>
    </location>
</feature>
<evidence type="ECO:0000256" key="8">
    <source>
        <dbReference type="PROSITE-ProRule" id="PRU00124"/>
    </source>
</evidence>
<dbReference type="Gene3D" id="4.10.400.10">
    <property type="entry name" value="Low-density Lipoprotein Receptor"/>
    <property type="match status" value="1"/>
</dbReference>
<dbReference type="AlphaFoldDB" id="A0A267FAC4"/>